<dbReference type="Pfam" id="PF03799">
    <property type="entry name" value="FtsQ_DivIB_C"/>
    <property type="match status" value="1"/>
</dbReference>
<dbReference type="InterPro" id="IPR050487">
    <property type="entry name" value="FtsQ_DivIB"/>
</dbReference>
<organism evidence="10 11">
    <name type="scientific">Terrabacter carboxydivorans</name>
    <dbReference type="NCBI Taxonomy" id="619730"/>
    <lineage>
        <taxon>Bacteria</taxon>
        <taxon>Bacillati</taxon>
        <taxon>Actinomycetota</taxon>
        <taxon>Actinomycetes</taxon>
        <taxon>Micrococcales</taxon>
        <taxon>Intrasporangiaceae</taxon>
        <taxon>Terrabacter</taxon>
    </lineage>
</organism>
<evidence type="ECO:0000256" key="1">
    <source>
        <dbReference type="ARBA" id="ARBA00004370"/>
    </source>
</evidence>
<dbReference type="PANTHER" id="PTHR37820:SF1">
    <property type="entry name" value="CELL DIVISION PROTEIN FTSQ"/>
    <property type="match status" value="1"/>
</dbReference>
<keyword evidence="5 8" id="KW-1133">Transmembrane helix</keyword>
<reference evidence="10 11" key="1">
    <citation type="journal article" date="2019" name="Int. J. Syst. Evol. Microbiol.">
        <title>The Global Catalogue of Microorganisms (GCM) 10K type strain sequencing project: providing services to taxonomists for standard genome sequencing and annotation.</title>
        <authorList>
            <consortium name="The Broad Institute Genomics Platform"/>
            <consortium name="The Broad Institute Genome Sequencing Center for Infectious Disease"/>
            <person name="Wu L."/>
            <person name="Ma J."/>
        </authorList>
    </citation>
    <scope>NUCLEOTIDE SEQUENCE [LARGE SCALE GENOMIC DNA]</scope>
    <source>
        <strain evidence="10 11">JCM 16259</strain>
    </source>
</reference>
<dbReference type="InterPro" id="IPR034746">
    <property type="entry name" value="POTRA"/>
</dbReference>
<evidence type="ECO:0000256" key="4">
    <source>
        <dbReference type="ARBA" id="ARBA00022692"/>
    </source>
</evidence>
<feature type="transmembrane region" description="Helical" evidence="8">
    <location>
        <begin position="37"/>
        <end position="57"/>
    </location>
</feature>
<dbReference type="InterPro" id="IPR005548">
    <property type="entry name" value="Cell_div_FtsQ/DivIB_C"/>
</dbReference>
<feature type="domain" description="POTRA" evidence="9">
    <location>
        <begin position="62"/>
        <end position="130"/>
    </location>
</feature>
<dbReference type="InterPro" id="IPR013685">
    <property type="entry name" value="POTRA_FtsQ_type"/>
</dbReference>
<evidence type="ECO:0000313" key="10">
    <source>
        <dbReference type="EMBL" id="GAA2480030.1"/>
    </source>
</evidence>
<keyword evidence="11" id="KW-1185">Reference proteome</keyword>
<keyword evidence="2" id="KW-1003">Cell membrane</keyword>
<dbReference type="PANTHER" id="PTHR37820">
    <property type="entry name" value="CELL DIVISION PROTEIN DIVIB"/>
    <property type="match status" value="1"/>
</dbReference>
<dbReference type="EMBL" id="BAAARE010000006">
    <property type="protein sequence ID" value="GAA2480030.1"/>
    <property type="molecule type" value="Genomic_DNA"/>
</dbReference>
<gene>
    <name evidence="10" type="ORF">GCM10009858_17090</name>
</gene>
<evidence type="ECO:0000256" key="6">
    <source>
        <dbReference type="ARBA" id="ARBA00023136"/>
    </source>
</evidence>
<name>A0ABN3L9L2_9MICO</name>
<dbReference type="PROSITE" id="PS51779">
    <property type="entry name" value="POTRA"/>
    <property type="match status" value="1"/>
</dbReference>
<dbReference type="Pfam" id="PF08478">
    <property type="entry name" value="POTRA_1"/>
    <property type="match status" value="1"/>
</dbReference>
<keyword evidence="6 8" id="KW-0472">Membrane</keyword>
<sequence length="258" mass="26478">MTLERGTSRRRVAGTGLASSRTRFERRAAAARRRPRLVAGVLVALLAVAGVVVWLGWFSSVLTVSKVEVRGVSAADAGQVRTVAQVPLGGPLMRVDTDAVTARLLAGRAWSGVSVSRSLPDTVVVTVTPRVAVLAVRNPQGEVDVVDREGFTFRTVGSAPDGVPLVSSGAAQVTKAGVDAALAALGSLSPALRADVSGVSVSAADQVSFTVTAKGDRGKTVVWGGADNGARKAELVRLLLPQPGSTIDVSVPSSPVTR</sequence>
<evidence type="ECO:0000256" key="3">
    <source>
        <dbReference type="ARBA" id="ARBA00022618"/>
    </source>
</evidence>
<evidence type="ECO:0000256" key="7">
    <source>
        <dbReference type="ARBA" id="ARBA00023306"/>
    </source>
</evidence>
<evidence type="ECO:0000256" key="5">
    <source>
        <dbReference type="ARBA" id="ARBA00022989"/>
    </source>
</evidence>
<evidence type="ECO:0000256" key="8">
    <source>
        <dbReference type="SAM" id="Phobius"/>
    </source>
</evidence>
<keyword evidence="3" id="KW-0132">Cell division</keyword>
<comment type="caution">
    <text evidence="10">The sequence shown here is derived from an EMBL/GenBank/DDBJ whole genome shotgun (WGS) entry which is preliminary data.</text>
</comment>
<dbReference type="Gene3D" id="3.10.20.310">
    <property type="entry name" value="membrane protein fhac"/>
    <property type="match status" value="1"/>
</dbReference>
<evidence type="ECO:0000313" key="11">
    <source>
        <dbReference type="Proteomes" id="UP001500730"/>
    </source>
</evidence>
<accession>A0ABN3L9L2</accession>
<protein>
    <recommendedName>
        <fullName evidence="9">POTRA domain-containing protein</fullName>
    </recommendedName>
</protein>
<comment type="subcellular location">
    <subcellularLocation>
        <location evidence="1">Membrane</location>
    </subcellularLocation>
</comment>
<dbReference type="RefSeq" id="WP_344254422.1">
    <property type="nucleotide sequence ID" value="NZ_BAAARE010000006.1"/>
</dbReference>
<keyword evidence="7" id="KW-0131">Cell cycle</keyword>
<evidence type="ECO:0000256" key="2">
    <source>
        <dbReference type="ARBA" id="ARBA00022475"/>
    </source>
</evidence>
<dbReference type="Proteomes" id="UP001500730">
    <property type="component" value="Unassembled WGS sequence"/>
</dbReference>
<keyword evidence="4 8" id="KW-0812">Transmembrane</keyword>
<proteinExistence type="predicted"/>
<evidence type="ECO:0000259" key="9">
    <source>
        <dbReference type="PROSITE" id="PS51779"/>
    </source>
</evidence>